<dbReference type="Proteomes" id="UP001397290">
    <property type="component" value="Unassembled WGS sequence"/>
</dbReference>
<comment type="caution">
    <text evidence="2">The sequence shown here is derived from an EMBL/GenBank/DDBJ whole genome shotgun (WGS) entry which is preliminary data.</text>
</comment>
<dbReference type="InterPro" id="IPR036291">
    <property type="entry name" value="NAD(P)-bd_dom_sf"/>
</dbReference>
<reference evidence="2 3" key="1">
    <citation type="submission" date="2020-02" db="EMBL/GenBank/DDBJ databases">
        <title>Comparative genomics of the hypocrealean fungal genus Beauvera.</title>
        <authorList>
            <person name="Showalter D.N."/>
            <person name="Bushley K.E."/>
            <person name="Rehner S.A."/>
        </authorList>
    </citation>
    <scope>NUCLEOTIDE SEQUENCE [LARGE SCALE GENOMIC DNA]</scope>
    <source>
        <strain evidence="2 3">ARSEF4384</strain>
    </source>
</reference>
<dbReference type="PANTHER" id="PTHR43162">
    <property type="match status" value="1"/>
</dbReference>
<dbReference type="PANTHER" id="PTHR43162:SF1">
    <property type="entry name" value="PRESTALK A DIFFERENTIATION PROTEIN A"/>
    <property type="match status" value="1"/>
</dbReference>
<dbReference type="SUPFAM" id="SSF51735">
    <property type="entry name" value="NAD(P)-binding Rossmann-fold domains"/>
    <property type="match status" value="1"/>
</dbReference>
<gene>
    <name evidence="2" type="ORF">G3M48_006706</name>
</gene>
<accession>A0AAW0RPK9</accession>
<dbReference type="AlphaFoldDB" id="A0AAW0RPK9"/>
<organism evidence="2 3">
    <name type="scientific">Beauveria asiatica</name>
    <dbReference type="NCBI Taxonomy" id="1069075"/>
    <lineage>
        <taxon>Eukaryota</taxon>
        <taxon>Fungi</taxon>
        <taxon>Dikarya</taxon>
        <taxon>Ascomycota</taxon>
        <taxon>Pezizomycotina</taxon>
        <taxon>Sordariomycetes</taxon>
        <taxon>Hypocreomycetidae</taxon>
        <taxon>Hypocreales</taxon>
        <taxon>Cordycipitaceae</taxon>
        <taxon>Beauveria</taxon>
    </lineage>
</organism>
<proteinExistence type="predicted"/>
<protein>
    <recommendedName>
        <fullName evidence="1">NAD(P)-binding domain-containing protein</fullName>
    </recommendedName>
</protein>
<dbReference type="Pfam" id="PF13460">
    <property type="entry name" value="NAD_binding_10"/>
    <property type="match status" value="1"/>
</dbReference>
<feature type="domain" description="NAD(P)-binding" evidence="1">
    <location>
        <begin position="12"/>
        <end position="133"/>
    </location>
</feature>
<dbReference type="InterPro" id="IPR051604">
    <property type="entry name" value="Ergot_Alk_Oxidoreductase"/>
</dbReference>
<dbReference type="EMBL" id="JAAHCF010000461">
    <property type="protein sequence ID" value="KAK8143826.1"/>
    <property type="molecule type" value="Genomic_DNA"/>
</dbReference>
<dbReference type="Gene3D" id="3.90.25.10">
    <property type="entry name" value="UDP-galactose 4-epimerase, domain 1"/>
    <property type="match status" value="1"/>
</dbReference>
<name>A0AAW0RPK9_9HYPO</name>
<evidence type="ECO:0000259" key="1">
    <source>
        <dbReference type="Pfam" id="PF13460"/>
    </source>
</evidence>
<sequence length="302" mass="32778">MRITIVPAGPKTSAATIRRLLQEAPTDVDVYGIYRNLSKVPEDFESHENFHAVYGDVEDASSLDVGGSDAVMTSTPPFLSGQDPFVKAEQVSRNVKDAIERAGGVKRLMLLSSLGAEFEQGVGEIKTNHIAEKILQNTNVAEILFVRCAYFMENWTLFNRQTLKGPEPYFNSVITPLEFQLPMVAVEDIGSTFAAELLSAHAPPTKPYVFALHGPREYSPNDVQVAFSEAMEKQVAVKAIAKDKMADFFSALFPPNLVGIWVEMSSSFLPGGIASPGSKGLDNLDIVRGQVGLGKAIKDALG</sequence>
<keyword evidence="3" id="KW-1185">Reference proteome</keyword>
<evidence type="ECO:0000313" key="2">
    <source>
        <dbReference type="EMBL" id="KAK8143826.1"/>
    </source>
</evidence>
<evidence type="ECO:0000313" key="3">
    <source>
        <dbReference type="Proteomes" id="UP001397290"/>
    </source>
</evidence>
<dbReference type="InterPro" id="IPR016040">
    <property type="entry name" value="NAD(P)-bd_dom"/>
</dbReference>
<dbReference type="Gene3D" id="3.40.50.720">
    <property type="entry name" value="NAD(P)-binding Rossmann-like Domain"/>
    <property type="match status" value="1"/>
</dbReference>